<dbReference type="AlphaFoldDB" id="A0A2P2NY01"/>
<organism evidence="1">
    <name type="scientific">Rhizophora mucronata</name>
    <name type="common">Asiatic mangrove</name>
    <dbReference type="NCBI Taxonomy" id="61149"/>
    <lineage>
        <taxon>Eukaryota</taxon>
        <taxon>Viridiplantae</taxon>
        <taxon>Streptophyta</taxon>
        <taxon>Embryophyta</taxon>
        <taxon>Tracheophyta</taxon>
        <taxon>Spermatophyta</taxon>
        <taxon>Magnoliopsida</taxon>
        <taxon>eudicotyledons</taxon>
        <taxon>Gunneridae</taxon>
        <taxon>Pentapetalae</taxon>
        <taxon>rosids</taxon>
        <taxon>fabids</taxon>
        <taxon>Malpighiales</taxon>
        <taxon>Rhizophoraceae</taxon>
        <taxon>Rhizophora</taxon>
    </lineage>
</organism>
<sequence>MHTHKASIPHSKAFTLNNKNSITKSFHLLTTREWHRKHSKLNVEKDYVCVRASVHLWVRQKERNRKKE</sequence>
<reference evidence="1" key="1">
    <citation type="submission" date="2018-02" db="EMBL/GenBank/DDBJ databases">
        <title>Rhizophora mucronata_Transcriptome.</title>
        <authorList>
            <person name="Meera S.P."/>
            <person name="Sreeshan A."/>
            <person name="Augustine A."/>
        </authorList>
    </citation>
    <scope>NUCLEOTIDE SEQUENCE</scope>
    <source>
        <tissue evidence="1">Leaf</tissue>
    </source>
</reference>
<evidence type="ECO:0000313" key="1">
    <source>
        <dbReference type="EMBL" id="MBX47355.1"/>
    </source>
</evidence>
<dbReference type="EMBL" id="GGEC01066871">
    <property type="protein sequence ID" value="MBX47355.1"/>
    <property type="molecule type" value="Transcribed_RNA"/>
</dbReference>
<name>A0A2P2NY01_RHIMU</name>
<protein>
    <submittedName>
        <fullName evidence="1">Uncharacterized protein</fullName>
    </submittedName>
</protein>
<proteinExistence type="predicted"/>
<accession>A0A2P2NY01</accession>